<feature type="region of interest" description="Disordered" evidence="1">
    <location>
        <begin position="89"/>
        <end position="109"/>
    </location>
</feature>
<dbReference type="AlphaFoldDB" id="A0AAV1RUV0"/>
<evidence type="ECO:0000256" key="1">
    <source>
        <dbReference type="SAM" id="MobiDB-lite"/>
    </source>
</evidence>
<gene>
    <name evidence="2" type="ORF">DCAF_LOCUS14617</name>
</gene>
<dbReference type="EMBL" id="CAWUPB010001158">
    <property type="protein sequence ID" value="CAK7339561.1"/>
    <property type="molecule type" value="Genomic_DNA"/>
</dbReference>
<protein>
    <submittedName>
        <fullName evidence="2">Uncharacterized protein</fullName>
    </submittedName>
</protein>
<reference evidence="2 3" key="1">
    <citation type="submission" date="2024-01" db="EMBL/GenBank/DDBJ databases">
        <authorList>
            <person name="Waweru B."/>
        </authorList>
    </citation>
    <scope>NUCLEOTIDE SEQUENCE [LARGE SCALE GENOMIC DNA]</scope>
</reference>
<evidence type="ECO:0000313" key="2">
    <source>
        <dbReference type="EMBL" id="CAK7339561.1"/>
    </source>
</evidence>
<accession>A0AAV1RUV0</accession>
<sequence length="239" mass="27513">MELVCRSFRLERGSSIKLGRSNSSLLVSESISSECAKIAGYERLSASMRMSSEQDIRYRSRKSRAFMFISKVFSFRKISGDCETKQQANMVTQEEKKRKKNRSSWLPDPGRRWPVQGWQNTYECNEKRLAIKLPAAPRKSSPLQLKSMDSALSFTVTLNCICLQGLKADLRDPDTAIKPQFLRRIPSIQLTIRALNYRNWKKETNRMHSQCNTASVHPGIRVAEEILHTVHPKKRSLFC</sequence>
<comment type="caution">
    <text evidence="2">The sequence shown here is derived from an EMBL/GenBank/DDBJ whole genome shotgun (WGS) entry which is preliminary data.</text>
</comment>
<evidence type="ECO:0000313" key="3">
    <source>
        <dbReference type="Proteomes" id="UP001314170"/>
    </source>
</evidence>
<organism evidence="2 3">
    <name type="scientific">Dovyalis caffra</name>
    <dbReference type="NCBI Taxonomy" id="77055"/>
    <lineage>
        <taxon>Eukaryota</taxon>
        <taxon>Viridiplantae</taxon>
        <taxon>Streptophyta</taxon>
        <taxon>Embryophyta</taxon>
        <taxon>Tracheophyta</taxon>
        <taxon>Spermatophyta</taxon>
        <taxon>Magnoliopsida</taxon>
        <taxon>eudicotyledons</taxon>
        <taxon>Gunneridae</taxon>
        <taxon>Pentapetalae</taxon>
        <taxon>rosids</taxon>
        <taxon>fabids</taxon>
        <taxon>Malpighiales</taxon>
        <taxon>Salicaceae</taxon>
        <taxon>Flacourtieae</taxon>
        <taxon>Dovyalis</taxon>
    </lineage>
</organism>
<proteinExistence type="predicted"/>
<name>A0AAV1RUV0_9ROSI</name>
<dbReference type="Proteomes" id="UP001314170">
    <property type="component" value="Unassembled WGS sequence"/>
</dbReference>
<keyword evidence="3" id="KW-1185">Reference proteome</keyword>